<dbReference type="InterPro" id="IPR008991">
    <property type="entry name" value="Translation_prot_SH3-like_sf"/>
</dbReference>
<keyword evidence="2" id="KW-1185">Reference proteome</keyword>
<dbReference type="RefSeq" id="WP_242948417.1">
    <property type="nucleotide sequence ID" value="NZ_FOKI01000017.1"/>
</dbReference>
<accession>A0A1I0Z6C0</accession>
<dbReference type="EMBL" id="FOKI01000017">
    <property type="protein sequence ID" value="SFB19978.1"/>
    <property type="molecule type" value="Genomic_DNA"/>
</dbReference>
<dbReference type="Gene3D" id="2.30.30.30">
    <property type="match status" value="1"/>
</dbReference>
<dbReference type="AlphaFoldDB" id="A0A1I0Z6C0"/>
<dbReference type="Proteomes" id="UP000198619">
    <property type="component" value="Unassembled WGS sequence"/>
</dbReference>
<organism evidence="1 2">
    <name type="scientific">Clostridium frigidicarnis</name>
    <dbReference type="NCBI Taxonomy" id="84698"/>
    <lineage>
        <taxon>Bacteria</taxon>
        <taxon>Bacillati</taxon>
        <taxon>Bacillota</taxon>
        <taxon>Clostridia</taxon>
        <taxon>Eubacteriales</taxon>
        <taxon>Clostridiaceae</taxon>
        <taxon>Clostridium</taxon>
    </lineage>
</organism>
<gene>
    <name evidence="1" type="ORF">SAMN04488528_101726</name>
</gene>
<reference evidence="1 2" key="1">
    <citation type="submission" date="2016-10" db="EMBL/GenBank/DDBJ databases">
        <authorList>
            <person name="de Groot N.N."/>
        </authorList>
    </citation>
    <scope>NUCLEOTIDE SEQUENCE [LARGE SCALE GENOMIC DNA]</scope>
    <source>
        <strain evidence="1 2">DSM 12271</strain>
    </source>
</reference>
<dbReference type="InterPro" id="IPR014722">
    <property type="entry name" value="Rib_uL2_dom2"/>
</dbReference>
<sequence length="110" mass="12672">MCVNYTHEFMARVIIEVNNLQDNGLKGTIVISNAGRDKSNYYIVIEQINENYVLLADGRLKTVKKPKRKKLKHLVITNEVALNLKEALMSNNNELDIMIRKFLKALLKEV</sequence>
<name>A0A1I0Z6C0_9CLOT</name>
<evidence type="ECO:0008006" key="3">
    <source>
        <dbReference type="Google" id="ProtNLM"/>
    </source>
</evidence>
<evidence type="ECO:0000313" key="2">
    <source>
        <dbReference type="Proteomes" id="UP000198619"/>
    </source>
</evidence>
<proteinExistence type="predicted"/>
<dbReference type="STRING" id="84698.SAMN04488528_101726"/>
<evidence type="ECO:0000313" key="1">
    <source>
        <dbReference type="EMBL" id="SFB19978.1"/>
    </source>
</evidence>
<protein>
    <recommendedName>
        <fullName evidence="3">Ribosomal protein L14E/L6E/L27E</fullName>
    </recommendedName>
</protein>
<dbReference type="SUPFAM" id="SSF50104">
    <property type="entry name" value="Translation proteins SH3-like domain"/>
    <property type="match status" value="1"/>
</dbReference>